<sequence>MWPVVVLLMMEFYYRTTDLRCKDCCSGKCVSTTEAQEGVALEIAEAVVEALKGELTTTAVNAPKVPAEKLLDCG</sequence>
<name>A0ABR2RF91_9ROSI</name>
<dbReference type="Proteomes" id="UP001396334">
    <property type="component" value="Unassembled WGS sequence"/>
</dbReference>
<proteinExistence type="predicted"/>
<dbReference type="EMBL" id="JBBPBN010000023">
    <property type="protein sequence ID" value="KAK9011409.1"/>
    <property type="molecule type" value="Genomic_DNA"/>
</dbReference>
<comment type="caution">
    <text evidence="1">The sequence shown here is derived from an EMBL/GenBank/DDBJ whole genome shotgun (WGS) entry which is preliminary data.</text>
</comment>
<accession>A0ABR2RF91</accession>
<evidence type="ECO:0000313" key="1">
    <source>
        <dbReference type="EMBL" id="KAK9011409.1"/>
    </source>
</evidence>
<reference evidence="1 2" key="1">
    <citation type="journal article" date="2024" name="G3 (Bethesda)">
        <title>Genome assembly of Hibiscus sabdariffa L. provides insights into metabolisms of medicinal natural products.</title>
        <authorList>
            <person name="Kim T."/>
        </authorList>
    </citation>
    <scope>NUCLEOTIDE SEQUENCE [LARGE SCALE GENOMIC DNA]</scope>
    <source>
        <strain evidence="1">TK-2024</strain>
        <tissue evidence="1">Old leaves</tissue>
    </source>
</reference>
<protein>
    <submittedName>
        <fullName evidence="1">Uncharacterized protein</fullName>
    </submittedName>
</protein>
<keyword evidence="2" id="KW-1185">Reference proteome</keyword>
<organism evidence="1 2">
    <name type="scientific">Hibiscus sabdariffa</name>
    <name type="common">roselle</name>
    <dbReference type="NCBI Taxonomy" id="183260"/>
    <lineage>
        <taxon>Eukaryota</taxon>
        <taxon>Viridiplantae</taxon>
        <taxon>Streptophyta</taxon>
        <taxon>Embryophyta</taxon>
        <taxon>Tracheophyta</taxon>
        <taxon>Spermatophyta</taxon>
        <taxon>Magnoliopsida</taxon>
        <taxon>eudicotyledons</taxon>
        <taxon>Gunneridae</taxon>
        <taxon>Pentapetalae</taxon>
        <taxon>rosids</taxon>
        <taxon>malvids</taxon>
        <taxon>Malvales</taxon>
        <taxon>Malvaceae</taxon>
        <taxon>Malvoideae</taxon>
        <taxon>Hibiscus</taxon>
    </lineage>
</organism>
<gene>
    <name evidence="1" type="ORF">V6N11_044260</name>
</gene>
<evidence type="ECO:0000313" key="2">
    <source>
        <dbReference type="Proteomes" id="UP001396334"/>
    </source>
</evidence>